<name>A0A1M5HHQ9_9BACT</name>
<organism evidence="2 3">
    <name type="scientific">Dysgonomonas macrotermitis</name>
    <dbReference type="NCBI Taxonomy" id="1346286"/>
    <lineage>
        <taxon>Bacteria</taxon>
        <taxon>Pseudomonadati</taxon>
        <taxon>Bacteroidota</taxon>
        <taxon>Bacteroidia</taxon>
        <taxon>Bacteroidales</taxon>
        <taxon>Dysgonomonadaceae</taxon>
        <taxon>Dysgonomonas</taxon>
    </lineage>
</organism>
<dbReference type="RefSeq" id="WP_062183054.1">
    <property type="nucleotide sequence ID" value="NZ_BBXL01000019.1"/>
</dbReference>
<keyword evidence="1" id="KW-1133">Transmembrane helix</keyword>
<reference evidence="3" key="1">
    <citation type="submission" date="2016-11" db="EMBL/GenBank/DDBJ databases">
        <authorList>
            <person name="Varghese N."/>
            <person name="Submissions S."/>
        </authorList>
    </citation>
    <scope>NUCLEOTIDE SEQUENCE [LARGE SCALE GENOMIC DNA]</scope>
    <source>
        <strain evidence="3">DSM 27370</strain>
    </source>
</reference>
<proteinExistence type="predicted"/>
<dbReference type="STRING" id="1346286.SAMN05444362_11669"/>
<dbReference type="Pfam" id="PF12412">
    <property type="entry name" value="DUF3667"/>
    <property type="match status" value="1"/>
</dbReference>
<evidence type="ECO:0000313" key="3">
    <source>
        <dbReference type="Proteomes" id="UP000184480"/>
    </source>
</evidence>
<feature type="transmembrane region" description="Helical" evidence="1">
    <location>
        <begin position="123"/>
        <end position="147"/>
    </location>
</feature>
<protein>
    <recommendedName>
        <fullName evidence="4">DUF3667 domain-containing protein</fullName>
    </recommendedName>
</protein>
<dbReference type="EMBL" id="FQUC01000016">
    <property type="protein sequence ID" value="SHG15475.1"/>
    <property type="molecule type" value="Genomic_DNA"/>
</dbReference>
<dbReference type="OrthoDB" id="1315649at2"/>
<evidence type="ECO:0000256" key="1">
    <source>
        <dbReference type="SAM" id="Phobius"/>
    </source>
</evidence>
<keyword evidence="1" id="KW-0812">Transmembrane</keyword>
<gene>
    <name evidence="2" type="ORF">SAMN05444362_11669</name>
</gene>
<evidence type="ECO:0000313" key="2">
    <source>
        <dbReference type="EMBL" id="SHG15475.1"/>
    </source>
</evidence>
<feature type="transmembrane region" description="Helical" evidence="1">
    <location>
        <begin position="186"/>
        <end position="205"/>
    </location>
</feature>
<feature type="transmembrane region" description="Helical" evidence="1">
    <location>
        <begin position="217"/>
        <end position="239"/>
    </location>
</feature>
<feature type="transmembrane region" description="Helical" evidence="1">
    <location>
        <begin position="83"/>
        <end position="103"/>
    </location>
</feature>
<feature type="transmembrane region" description="Helical" evidence="1">
    <location>
        <begin position="159"/>
        <end position="180"/>
    </location>
</feature>
<dbReference type="Proteomes" id="UP000184480">
    <property type="component" value="Unassembled WGS sequence"/>
</dbReference>
<keyword evidence="1" id="KW-0472">Membrane</keyword>
<accession>A0A1M5HHQ9</accession>
<dbReference type="InterPro" id="IPR022134">
    <property type="entry name" value="DUF3667"/>
</dbReference>
<evidence type="ECO:0008006" key="4">
    <source>
        <dbReference type="Google" id="ProtNLM"/>
    </source>
</evidence>
<sequence>MDAGKSKHCLNCGNIVEGNFCSNCGQSVHVSRINPKHVAEELQYGLLHVNKGMIFTIKELIINPGPTIKNYIGGKRVKYTKPFLFLIVIGLIYSLIFHFFHYFPMEEMNNHYTPIYDYIPLQHWYSAHYSLMLLCLIPFYSLSTYWFFRRQKYNYVEHLVLFSYLTGAKIFILLLFYPAIYLTRSAHLYQIVQLVSEAYLIWGLVQFFKTTSWMRSVLKVISCIILVLVILLVLVYLLYLMLRYYDLRL</sequence>
<dbReference type="AlphaFoldDB" id="A0A1M5HHQ9"/>
<keyword evidence="3" id="KW-1185">Reference proteome</keyword>